<dbReference type="Proteomes" id="UP001428341">
    <property type="component" value="Unassembled WGS sequence"/>
</dbReference>
<keyword evidence="2" id="KW-1185">Reference proteome</keyword>
<comment type="caution">
    <text evidence="1">The sequence shown here is derived from an EMBL/GenBank/DDBJ whole genome shotgun (WGS) entry which is preliminary data.</text>
</comment>
<reference evidence="1 2" key="1">
    <citation type="submission" date="2024-05" db="EMBL/GenBank/DDBJ databases">
        <title>Haplotype-resolved chromosome-level genome assembly of Huyou (Citrus changshanensis).</title>
        <authorList>
            <person name="Miao C."/>
            <person name="Chen W."/>
            <person name="Wu Y."/>
            <person name="Wang L."/>
            <person name="Zhao S."/>
            <person name="Grierson D."/>
            <person name="Xu C."/>
            <person name="Chen K."/>
        </authorList>
    </citation>
    <scope>NUCLEOTIDE SEQUENCE [LARGE SCALE GENOMIC DNA]</scope>
    <source>
        <strain evidence="1">01-14</strain>
        <tissue evidence="1">Leaf</tissue>
    </source>
</reference>
<organism evidence="1 2">
    <name type="scientific">Citrus x changshan-huyou</name>
    <dbReference type="NCBI Taxonomy" id="2935761"/>
    <lineage>
        <taxon>Eukaryota</taxon>
        <taxon>Viridiplantae</taxon>
        <taxon>Streptophyta</taxon>
        <taxon>Embryophyta</taxon>
        <taxon>Tracheophyta</taxon>
        <taxon>Spermatophyta</taxon>
        <taxon>Magnoliopsida</taxon>
        <taxon>eudicotyledons</taxon>
        <taxon>Gunneridae</taxon>
        <taxon>Pentapetalae</taxon>
        <taxon>rosids</taxon>
        <taxon>malvids</taxon>
        <taxon>Sapindales</taxon>
        <taxon>Rutaceae</taxon>
        <taxon>Aurantioideae</taxon>
        <taxon>Citrus</taxon>
    </lineage>
</organism>
<protein>
    <submittedName>
        <fullName evidence="1">Uncharacterized protein</fullName>
    </submittedName>
</protein>
<accession>A0AAP0MZ88</accession>
<evidence type="ECO:0000313" key="2">
    <source>
        <dbReference type="Proteomes" id="UP001428341"/>
    </source>
</evidence>
<dbReference type="EMBL" id="JBCGBO010000001">
    <property type="protein sequence ID" value="KAK9228476.1"/>
    <property type="molecule type" value="Genomic_DNA"/>
</dbReference>
<evidence type="ECO:0000313" key="1">
    <source>
        <dbReference type="EMBL" id="KAK9228476.1"/>
    </source>
</evidence>
<proteinExistence type="predicted"/>
<dbReference type="AlphaFoldDB" id="A0AAP0MZ88"/>
<sequence length="81" mass="9072">MFYPMSNARLTPVIDVVRLKKDGISQVISALVGLNSIVPQYSVIPNCDFPAGDCRDKFDCIVAIPTYSQVLHHKYRFPITS</sequence>
<name>A0AAP0MZ88_9ROSI</name>
<gene>
    <name evidence="1" type="ORF">WN944_021427</name>
</gene>